<dbReference type="Proteomes" id="UP000434172">
    <property type="component" value="Unassembled WGS sequence"/>
</dbReference>
<sequence>MVAERLGDVYEAALAELRVKGSLSRVSGTVVRADLLTPDLFKAIRDHLVAKDVAWATLRENTHESNVTYGIDKYDEARKAYLACPTQIGSLGDDGPTFTRLWYLIDWWLELTTDGNPVLDLDNGTSIHVADLDAAPVTTPLSTFADGAGFQDQQNINVVNRSDVFDLTSLYESLQADTWNTFARENSLADLDLNPVPTTVSTLSSGAGARDQPSIKVANDSNAFDFASIYESLHADA</sequence>
<gene>
    <name evidence="1" type="ORF">GQ607_011604</name>
</gene>
<accession>A0A8H3W621</accession>
<evidence type="ECO:0000313" key="1">
    <source>
        <dbReference type="EMBL" id="KAF0321199.1"/>
    </source>
</evidence>
<proteinExistence type="predicted"/>
<dbReference type="AlphaFoldDB" id="A0A8H3W621"/>
<dbReference type="OrthoDB" id="4795809at2759"/>
<organism evidence="1 2">
    <name type="scientific">Colletotrichum asianum</name>
    <dbReference type="NCBI Taxonomy" id="702518"/>
    <lineage>
        <taxon>Eukaryota</taxon>
        <taxon>Fungi</taxon>
        <taxon>Dikarya</taxon>
        <taxon>Ascomycota</taxon>
        <taxon>Pezizomycotina</taxon>
        <taxon>Sordariomycetes</taxon>
        <taxon>Hypocreomycetidae</taxon>
        <taxon>Glomerellales</taxon>
        <taxon>Glomerellaceae</taxon>
        <taxon>Colletotrichum</taxon>
        <taxon>Colletotrichum gloeosporioides species complex</taxon>
    </lineage>
</organism>
<evidence type="ECO:0000313" key="2">
    <source>
        <dbReference type="Proteomes" id="UP000434172"/>
    </source>
</evidence>
<name>A0A8H3W621_9PEZI</name>
<protein>
    <submittedName>
        <fullName evidence="1">Uncharacterized protein</fullName>
    </submittedName>
</protein>
<reference evidence="1 2" key="1">
    <citation type="submission" date="2019-12" db="EMBL/GenBank/DDBJ databases">
        <title>A genome sequence resource for the geographically widespread anthracnose pathogen Colletotrichum asianum.</title>
        <authorList>
            <person name="Meng Y."/>
        </authorList>
    </citation>
    <scope>NUCLEOTIDE SEQUENCE [LARGE SCALE GENOMIC DNA]</scope>
    <source>
        <strain evidence="1 2">ICMP 18580</strain>
    </source>
</reference>
<dbReference type="EMBL" id="WOWK01000074">
    <property type="protein sequence ID" value="KAF0321199.1"/>
    <property type="molecule type" value="Genomic_DNA"/>
</dbReference>
<comment type="caution">
    <text evidence="1">The sequence shown here is derived from an EMBL/GenBank/DDBJ whole genome shotgun (WGS) entry which is preliminary data.</text>
</comment>
<keyword evidence="2" id="KW-1185">Reference proteome</keyword>